<organism evidence="2 3">
    <name type="scientific">Cedecea neteri</name>
    <dbReference type="NCBI Taxonomy" id="158822"/>
    <lineage>
        <taxon>Bacteria</taxon>
        <taxon>Pseudomonadati</taxon>
        <taxon>Pseudomonadota</taxon>
        <taxon>Gammaproteobacteria</taxon>
        <taxon>Enterobacterales</taxon>
        <taxon>Enterobacteriaceae</taxon>
        <taxon>Cedecea</taxon>
    </lineage>
</organism>
<evidence type="ECO:0000313" key="2">
    <source>
        <dbReference type="EMBL" id="ATF92392.1"/>
    </source>
</evidence>
<feature type="transmembrane region" description="Helical" evidence="1">
    <location>
        <begin position="45"/>
        <end position="69"/>
    </location>
</feature>
<feature type="transmembrane region" description="Helical" evidence="1">
    <location>
        <begin position="7"/>
        <end position="25"/>
    </location>
</feature>
<dbReference type="AlphaFoldDB" id="A0A291DXH8"/>
<dbReference type="Proteomes" id="UP000217979">
    <property type="component" value="Chromosome"/>
</dbReference>
<reference evidence="2 3" key="1">
    <citation type="submission" date="2017-09" db="EMBL/GenBank/DDBJ databases">
        <title>FDA dAtabase for Regulatory Grade micrObial Sequences (FDA-ARGOS): Supporting development and validation of Infectious Disease Dx tests.</title>
        <authorList>
            <person name="Minogue T."/>
            <person name="Wolcott M."/>
            <person name="Wasieloski L."/>
            <person name="Aguilar W."/>
            <person name="Moore D."/>
            <person name="Tallon L."/>
            <person name="Sadzewicz L."/>
            <person name="Ott S."/>
            <person name="Zhao X."/>
            <person name="Nagaraj S."/>
            <person name="Vavikolanu K."/>
            <person name="Aluvathingal J."/>
            <person name="Nadendla S."/>
            <person name="Sichtig H."/>
        </authorList>
    </citation>
    <scope>NUCLEOTIDE SEQUENCE [LARGE SCALE GENOMIC DNA]</scope>
    <source>
        <strain evidence="2 3">FDAARGOS_392</strain>
    </source>
</reference>
<dbReference type="EMBL" id="CP023525">
    <property type="protein sequence ID" value="ATF92392.1"/>
    <property type="molecule type" value="Genomic_DNA"/>
</dbReference>
<sequence>MNHRIAVLLAGYAVMAVVTWCWLAYRDGRENLNSPWATLPETLFWPVTIIGFVIVEVLEVVCAVFVWLYNRFYDLGRSRHHGTK</sequence>
<accession>A0A291DXH8</accession>
<evidence type="ECO:0000256" key="1">
    <source>
        <dbReference type="SAM" id="Phobius"/>
    </source>
</evidence>
<keyword evidence="1" id="KW-0812">Transmembrane</keyword>
<keyword evidence="1" id="KW-1133">Transmembrane helix</keyword>
<proteinExistence type="predicted"/>
<protein>
    <submittedName>
        <fullName evidence="2">Uncharacterized protein</fullName>
    </submittedName>
</protein>
<keyword evidence="1" id="KW-0472">Membrane</keyword>
<evidence type="ECO:0000313" key="3">
    <source>
        <dbReference type="Proteomes" id="UP000217979"/>
    </source>
</evidence>
<name>A0A291DXH8_9ENTR</name>
<gene>
    <name evidence="2" type="ORF">CO704_09985</name>
</gene>